<evidence type="ECO:0000259" key="3">
    <source>
        <dbReference type="PROSITE" id="PS50234"/>
    </source>
</evidence>
<dbReference type="WBParaSite" id="MBELARI_LOCUS12259">
    <property type="protein sequence ID" value="MBELARI_LOCUS12259"/>
    <property type="gene ID" value="MBELARI_LOCUS12259"/>
</dbReference>
<feature type="region of interest" description="Disordered" evidence="1">
    <location>
        <begin position="198"/>
        <end position="225"/>
    </location>
</feature>
<keyword evidence="4" id="KW-1185">Reference proteome</keyword>
<dbReference type="InterPro" id="IPR050525">
    <property type="entry name" value="ECM_Assembly_Org"/>
</dbReference>
<dbReference type="PANTHER" id="PTHR24020">
    <property type="entry name" value="COLLAGEN ALPHA"/>
    <property type="match status" value="1"/>
</dbReference>
<dbReference type="InterPro" id="IPR002035">
    <property type="entry name" value="VWF_A"/>
</dbReference>
<organism evidence="4 5">
    <name type="scientific">Mesorhabditis belari</name>
    <dbReference type="NCBI Taxonomy" id="2138241"/>
    <lineage>
        <taxon>Eukaryota</taxon>
        <taxon>Metazoa</taxon>
        <taxon>Ecdysozoa</taxon>
        <taxon>Nematoda</taxon>
        <taxon>Chromadorea</taxon>
        <taxon>Rhabditida</taxon>
        <taxon>Rhabditina</taxon>
        <taxon>Rhabditomorpha</taxon>
        <taxon>Rhabditoidea</taxon>
        <taxon>Rhabditidae</taxon>
        <taxon>Mesorhabditinae</taxon>
        <taxon>Mesorhabditis</taxon>
    </lineage>
</organism>
<dbReference type="PANTHER" id="PTHR24020:SF84">
    <property type="entry name" value="VWFA DOMAIN-CONTAINING PROTEIN"/>
    <property type="match status" value="1"/>
</dbReference>
<feature type="compositionally biased region" description="Polar residues" evidence="1">
    <location>
        <begin position="199"/>
        <end position="208"/>
    </location>
</feature>
<proteinExistence type="predicted"/>
<feature type="domain" description="VWFA" evidence="3">
    <location>
        <begin position="26"/>
        <end position="203"/>
    </location>
</feature>
<name>A0AAF3EE66_9BILA</name>
<dbReference type="AlphaFoldDB" id="A0AAF3EE66"/>
<evidence type="ECO:0000256" key="1">
    <source>
        <dbReference type="SAM" id="MobiDB-lite"/>
    </source>
</evidence>
<dbReference type="Gene3D" id="3.40.50.410">
    <property type="entry name" value="von Willebrand factor, type A domain"/>
    <property type="match status" value="1"/>
</dbReference>
<evidence type="ECO:0000313" key="5">
    <source>
        <dbReference type="WBParaSite" id="MBELARI_LOCUS12259"/>
    </source>
</evidence>
<evidence type="ECO:0000313" key="4">
    <source>
        <dbReference type="Proteomes" id="UP000887575"/>
    </source>
</evidence>
<dbReference type="SMART" id="SM00327">
    <property type="entry name" value="VWA"/>
    <property type="match status" value="1"/>
</dbReference>
<dbReference type="Pfam" id="PF00092">
    <property type="entry name" value="VWA"/>
    <property type="match status" value="1"/>
</dbReference>
<dbReference type="InterPro" id="IPR036465">
    <property type="entry name" value="vWFA_dom_sf"/>
</dbReference>
<reference evidence="5" key="1">
    <citation type="submission" date="2024-02" db="UniProtKB">
        <authorList>
            <consortium name="WormBaseParasite"/>
        </authorList>
    </citation>
    <scope>IDENTIFICATION</scope>
</reference>
<sequence>MRLLIFLTLIVTFFWKSLGTNACQSDLLFLIDSSGSVHEKWTLQLESVSNIISKLDLLNEKISVIVYASKMKQRTKIRFDNKLKTEDLQKMIKELPFFSGITATGAALRFAKKELENRRKHLKTNVVFVTDGFSYDNVTEPAKELHSLSDLRLFAISVNEPNNQEDLEILAGTPERVLKGTKASDRLVEMIRNECQPKMSDQLSTKEPTVSPLKSCKKSQQIDGY</sequence>
<feature type="chain" id="PRO_5042252492" evidence="2">
    <location>
        <begin position="20"/>
        <end position="225"/>
    </location>
</feature>
<dbReference type="Proteomes" id="UP000887575">
    <property type="component" value="Unassembled WGS sequence"/>
</dbReference>
<accession>A0AAF3EE66</accession>
<dbReference type="SUPFAM" id="SSF53300">
    <property type="entry name" value="vWA-like"/>
    <property type="match status" value="1"/>
</dbReference>
<dbReference type="PROSITE" id="PS50234">
    <property type="entry name" value="VWFA"/>
    <property type="match status" value="1"/>
</dbReference>
<feature type="signal peptide" evidence="2">
    <location>
        <begin position="1"/>
        <end position="19"/>
    </location>
</feature>
<protein>
    <submittedName>
        <fullName evidence="5">VWFA domain-containing protein</fullName>
    </submittedName>
</protein>
<evidence type="ECO:0000256" key="2">
    <source>
        <dbReference type="SAM" id="SignalP"/>
    </source>
</evidence>
<keyword evidence="2" id="KW-0732">Signal</keyword>